<organism evidence="3">
    <name type="scientific">Spathaspora passalidarum (strain NRRL Y-27907 / 11-Y1)</name>
    <dbReference type="NCBI Taxonomy" id="619300"/>
    <lineage>
        <taxon>Eukaryota</taxon>
        <taxon>Fungi</taxon>
        <taxon>Dikarya</taxon>
        <taxon>Ascomycota</taxon>
        <taxon>Saccharomycotina</taxon>
        <taxon>Pichiomycetes</taxon>
        <taxon>Debaryomycetaceae</taxon>
        <taxon>Spathaspora</taxon>
    </lineage>
</organism>
<dbReference type="PANTHER" id="PTHR13335:SF1">
    <property type="entry name" value="TARGET OF RAPAMYCIN COMPLEX 2 SUBUNIT MAPKAP1"/>
    <property type="match status" value="1"/>
</dbReference>
<dbReference type="InterPro" id="IPR008828">
    <property type="entry name" value="Sin1/Avo1"/>
</dbReference>
<evidence type="ECO:0000256" key="1">
    <source>
        <dbReference type="SAM" id="MobiDB-lite"/>
    </source>
</evidence>
<sequence>MNNLSLEEKPKPVKQDNTSEKRKSRPEPANKYLDDILRGNNPQLPTSINTIYFKWKVLKNNSKMKIKNFSEKNFIIDGDYIHLTPPDDVDLGNIEENAATQHHHYNYLGHHGSKASSKTYSFHITQITKTKQYTKPS</sequence>
<dbReference type="InParanoid" id="G3ANC9"/>
<name>G3ANC9_SPAPN</name>
<dbReference type="GO" id="GO:0038203">
    <property type="term" value="P:TORC2 signaling"/>
    <property type="evidence" value="ECO:0007669"/>
    <property type="project" value="TreeGrafter"/>
</dbReference>
<evidence type="ECO:0000313" key="3">
    <source>
        <dbReference type="Proteomes" id="UP000000709"/>
    </source>
</evidence>
<reference evidence="2 3" key="1">
    <citation type="journal article" date="2011" name="Proc. Natl. Acad. Sci. U.S.A.">
        <title>Comparative genomics of xylose-fermenting fungi for enhanced biofuel production.</title>
        <authorList>
            <person name="Wohlbach D.J."/>
            <person name="Kuo A."/>
            <person name="Sato T.K."/>
            <person name="Potts K.M."/>
            <person name="Salamov A.A."/>
            <person name="LaButti K.M."/>
            <person name="Sun H."/>
            <person name="Clum A."/>
            <person name="Pangilinan J.L."/>
            <person name="Lindquist E.A."/>
            <person name="Lucas S."/>
            <person name="Lapidus A."/>
            <person name="Jin M."/>
            <person name="Gunawan C."/>
            <person name="Balan V."/>
            <person name="Dale B.E."/>
            <person name="Jeffries T.W."/>
            <person name="Zinkel R."/>
            <person name="Barry K.W."/>
            <person name="Grigoriev I.V."/>
            <person name="Gasch A.P."/>
        </authorList>
    </citation>
    <scope>NUCLEOTIDE SEQUENCE [LARGE SCALE GENOMIC DNA]</scope>
    <source>
        <strain evidence="3">NRRL Y-27907 / 11-Y1</strain>
    </source>
</reference>
<keyword evidence="3" id="KW-1185">Reference proteome</keyword>
<dbReference type="OrthoDB" id="241990at2759"/>
<protein>
    <submittedName>
        <fullName evidence="2">Uncharacterized protein</fullName>
    </submittedName>
</protein>
<proteinExistence type="predicted"/>
<dbReference type="HOGENOM" id="CLU_1870135_0_0_1"/>
<feature type="non-terminal residue" evidence="2">
    <location>
        <position position="137"/>
    </location>
</feature>
<dbReference type="AlphaFoldDB" id="G3ANC9"/>
<feature type="compositionally biased region" description="Basic and acidic residues" evidence="1">
    <location>
        <begin position="1"/>
        <end position="37"/>
    </location>
</feature>
<feature type="region of interest" description="Disordered" evidence="1">
    <location>
        <begin position="1"/>
        <end position="42"/>
    </location>
</feature>
<evidence type="ECO:0000313" key="2">
    <source>
        <dbReference type="EMBL" id="EGW32512.1"/>
    </source>
</evidence>
<dbReference type="PANTHER" id="PTHR13335">
    <property type="entry name" value="TARGET OF RAPAMYCIN COMPLEX 2 SUBUNIT MAPKAP1"/>
    <property type="match status" value="1"/>
</dbReference>
<dbReference type="KEGG" id="spaa:SPAPADRAFT_61572"/>
<dbReference type="InterPro" id="IPR011993">
    <property type="entry name" value="PH-like_dom_sf"/>
</dbReference>
<dbReference type="eggNOG" id="KOG3739">
    <property type="taxonomic scope" value="Eukaryota"/>
</dbReference>
<dbReference type="GO" id="GO:0005737">
    <property type="term" value="C:cytoplasm"/>
    <property type="evidence" value="ECO:0007669"/>
    <property type="project" value="TreeGrafter"/>
</dbReference>
<dbReference type="GO" id="GO:0005546">
    <property type="term" value="F:phosphatidylinositol-4,5-bisphosphate binding"/>
    <property type="evidence" value="ECO:0007669"/>
    <property type="project" value="TreeGrafter"/>
</dbReference>
<accession>G3ANC9</accession>
<dbReference type="RefSeq" id="XP_007375788.1">
    <property type="nucleotide sequence ID" value="XM_007375726.1"/>
</dbReference>
<dbReference type="STRING" id="619300.G3ANC9"/>
<dbReference type="GeneID" id="18873961"/>
<gene>
    <name evidence="2" type="ORF">SPAPADRAFT_61572</name>
</gene>
<dbReference type="GO" id="GO:0005886">
    <property type="term" value="C:plasma membrane"/>
    <property type="evidence" value="ECO:0007669"/>
    <property type="project" value="TreeGrafter"/>
</dbReference>
<dbReference type="GO" id="GO:0031932">
    <property type="term" value="C:TORC2 complex"/>
    <property type="evidence" value="ECO:0007669"/>
    <property type="project" value="InterPro"/>
</dbReference>
<dbReference type="EMBL" id="GL996502">
    <property type="protein sequence ID" value="EGW32512.1"/>
    <property type="molecule type" value="Genomic_DNA"/>
</dbReference>
<dbReference type="Proteomes" id="UP000000709">
    <property type="component" value="Unassembled WGS sequence"/>
</dbReference>
<dbReference type="Gene3D" id="2.30.29.30">
    <property type="entry name" value="Pleckstrin-homology domain (PH domain)/Phosphotyrosine-binding domain (PTB)"/>
    <property type="match status" value="1"/>
</dbReference>